<organism evidence="3 4">
    <name type="scientific">Planobispora longispora</name>
    <dbReference type="NCBI Taxonomy" id="28887"/>
    <lineage>
        <taxon>Bacteria</taxon>
        <taxon>Bacillati</taxon>
        <taxon>Actinomycetota</taxon>
        <taxon>Actinomycetes</taxon>
        <taxon>Streptosporangiales</taxon>
        <taxon>Streptosporangiaceae</taxon>
        <taxon>Planobispora</taxon>
    </lineage>
</organism>
<evidence type="ECO:0000256" key="2">
    <source>
        <dbReference type="SAM" id="MobiDB-lite"/>
    </source>
</evidence>
<keyword evidence="4" id="KW-1185">Reference proteome</keyword>
<dbReference type="Proteomes" id="UP000616724">
    <property type="component" value="Unassembled WGS sequence"/>
</dbReference>
<reference evidence="3 4" key="1">
    <citation type="submission" date="2021-01" db="EMBL/GenBank/DDBJ databases">
        <title>Whole genome shotgun sequence of Planobispora longispora NBRC 13918.</title>
        <authorList>
            <person name="Komaki H."/>
            <person name="Tamura T."/>
        </authorList>
    </citation>
    <scope>NUCLEOTIDE SEQUENCE [LARGE SCALE GENOMIC DNA]</scope>
    <source>
        <strain evidence="3 4">NBRC 13918</strain>
    </source>
</reference>
<dbReference type="AlphaFoldDB" id="A0A8J3RRH9"/>
<evidence type="ECO:0000313" key="3">
    <source>
        <dbReference type="EMBL" id="GIH79905.1"/>
    </source>
</evidence>
<dbReference type="SUPFAM" id="SSF100950">
    <property type="entry name" value="NagB/RpiA/CoA transferase-like"/>
    <property type="match status" value="1"/>
</dbReference>
<feature type="compositionally biased region" description="Low complexity" evidence="2">
    <location>
        <begin position="246"/>
        <end position="256"/>
    </location>
</feature>
<dbReference type="RefSeq" id="WP_239317434.1">
    <property type="nucleotide sequence ID" value="NZ_BOOH01000052.1"/>
</dbReference>
<accession>A0A8J3RRH9</accession>
<dbReference type="GO" id="GO:0008410">
    <property type="term" value="F:CoA-transferase activity"/>
    <property type="evidence" value="ECO:0007669"/>
    <property type="project" value="InterPro"/>
</dbReference>
<comment type="similarity">
    <text evidence="1">Belongs to the 3-oxoacid CoA-transferase subunit B family.</text>
</comment>
<proteinExistence type="inferred from homology"/>
<dbReference type="Gene3D" id="3.40.1080.10">
    <property type="entry name" value="Glutaconate Coenzyme A-transferase"/>
    <property type="match status" value="1"/>
</dbReference>
<comment type="caution">
    <text evidence="3">The sequence shown here is derived from an EMBL/GenBank/DDBJ whole genome shotgun (WGS) entry which is preliminary data.</text>
</comment>
<evidence type="ECO:0000256" key="1">
    <source>
        <dbReference type="ARBA" id="ARBA00007047"/>
    </source>
</evidence>
<feature type="region of interest" description="Disordered" evidence="2">
    <location>
        <begin position="1"/>
        <end position="28"/>
    </location>
</feature>
<dbReference type="EMBL" id="BOOH01000052">
    <property type="protein sequence ID" value="GIH79905.1"/>
    <property type="molecule type" value="Genomic_DNA"/>
</dbReference>
<sequence>MSTTGADRGATRAGTARTGAGDSDAGPAGATRAEICVVACAEAWRGDGEILAAAMGTCSILGARLARLTFEPGLLTTDGGALLTAEPVPIGAPAGPAEGWMPFRDHLWLVQNGRRHVMMGASQIDRYGNTNISAIGAWERPASQLLGVRGAPGNTICNPTSYWIPRHSTRVFVPEVDTASGVGTDRAARLGPRASRFHDLRRVVTDLGVFDFRAPDGSMRLVSLHPGVDAGEVAAATGFAIHGLAEPAEPAGPAEPGTGGEVPRTRMPTGEELRLIREVLDPGGLRDREVRA</sequence>
<feature type="region of interest" description="Disordered" evidence="2">
    <location>
        <begin position="246"/>
        <end position="271"/>
    </location>
</feature>
<name>A0A8J3RRH9_9ACTN</name>
<dbReference type="InterPro" id="IPR004165">
    <property type="entry name" value="CoA_trans_fam_I"/>
</dbReference>
<dbReference type="PANTHER" id="PTHR43293">
    <property type="entry name" value="ACETATE COA-TRANSFERASE YDIF"/>
    <property type="match status" value="1"/>
</dbReference>
<protein>
    <submittedName>
        <fullName evidence="3">CoA-transferase</fullName>
    </submittedName>
</protein>
<dbReference type="SMART" id="SM00882">
    <property type="entry name" value="CoA_trans"/>
    <property type="match status" value="1"/>
</dbReference>
<dbReference type="InterPro" id="IPR037171">
    <property type="entry name" value="NagB/RpiA_transferase-like"/>
</dbReference>
<evidence type="ECO:0000313" key="4">
    <source>
        <dbReference type="Proteomes" id="UP000616724"/>
    </source>
</evidence>
<gene>
    <name evidence="3" type="ORF">Plo01_63340</name>
</gene>
<dbReference type="PANTHER" id="PTHR43293:SF3">
    <property type="entry name" value="CHOLESTEROL RING-CLEAVING HYDROLASE IPDB SUBUNIT"/>
    <property type="match status" value="1"/>
</dbReference>